<dbReference type="EMBL" id="BK014855">
    <property type="protein sequence ID" value="DAD78978.1"/>
    <property type="molecule type" value="Genomic_DNA"/>
</dbReference>
<name>A0A8S5M9Q2_9CAUD</name>
<sequence length="111" mass="12742">MAKYIDSDITVRKLGTWYNDLVGIYGSDEDFVKGYAEAMDNLADVPAADVEEVRHGKWIYEGHHEMMGHAFQCSVCTRWMFTNSPEYVVEEYPYCHCGAKMESVEGLEDEE</sequence>
<evidence type="ECO:0000313" key="1">
    <source>
        <dbReference type="EMBL" id="DAD78978.1"/>
    </source>
</evidence>
<organism evidence="1">
    <name type="scientific">Siphoviridae sp. ctv4j104</name>
    <dbReference type="NCBI Taxonomy" id="2826510"/>
    <lineage>
        <taxon>Viruses</taxon>
        <taxon>Duplodnaviria</taxon>
        <taxon>Heunggongvirae</taxon>
        <taxon>Uroviricota</taxon>
        <taxon>Caudoviricetes</taxon>
    </lineage>
</organism>
<protein>
    <submittedName>
        <fullName evidence="1">Uncharacterized protein</fullName>
    </submittedName>
</protein>
<accession>A0A8S5M9Q2</accession>
<reference evidence="1" key="1">
    <citation type="journal article" date="2021" name="Proc. Natl. Acad. Sci. U.S.A.">
        <title>A Catalog of Tens of Thousands of Viruses from Human Metagenomes Reveals Hidden Associations with Chronic Diseases.</title>
        <authorList>
            <person name="Tisza M.J."/>
            <person name="Buck C.B."/>
        </authorList>
    </citation>
    <scope>NUCLEOTIDE SEQUENCE</scope>
    <source>
        <strain evidence="1">Ctv4j104</strain>
    </source>
</reference>
<proteinExistence type="predicted"/>